<feature type="signal peptide" evidence="2">
    <location>
        <begin position="1"/>
        <end position="27"/>
    </location>
</feature>
<gene>
    <name evidence="4" type="ORF">BGO89_05765</name>
</gene>
<accession>A0A1M3L350</accession>
<keyword evidence="2" id="KW-0732">Signal</keyword>
<feature type="chain" id="PRO_5009895007" description="DUF5683 domain-containing protein" evidence="2">
    <location>
        <begin position="28"/>
        <end position="175"/>
    </location>
</feature>
<comment type="caution">
    <text evidence="4">The sequence shown here is derived from an EMBL/GenBank/DDBJ whole genome shotgun (WGS) entry which is preliminary data.</text>
</comment>
<dbReference type="Pfam" id="PF18935">
    <property type="entry name" value="DUF5683"/>
    <property type="match status" value="1"/>
</dbReference>
<sequence length="175" mass="19330">MHALTGSWCRALLILLVLAVSARYGMAQDTTRLAASPPPLTKNPTTAILMSVALPGLGQYYNEQYWKIPLFTGAAAATAWLFFSNNSNYLTASDNYDAAVRANLDFLTKDRLKRQREIYRDNRDLAGAFFLLTYLVAAVDSYVGAHLYDFNVDDKLSMGLVPTPVGGALCLRVHF</sequence>
<dbReference type="EMBL" id="MKVH01000009">
    <property type="protein sequence ID" value="OJX59722.1"/>
    <property type="molecule type" value="Genomic_DNA"/>
</dbReference>
<reference evidence="4 5" key="1">
    <citation type="submission" date="2016-09" db="EMBL/GenBank/DDBJ databases">
        <title>Genome-resolved meta-omics ties microbial dynamics to process performance in biotechnology for thiocyanate degradation.</title>
        <authorList>
            <person name="Kantor R.S."/>
            <person name="Huddy R.J."/>
            <person name="Iyer R."/>
            <person name="Thomas B.C."/>
            <person name="Brown C.T."/>
            <person name="Anantharaman K."/>
            <person name="Tringe S."/>
            <person name="Hettich R.L."/>
            <person name="Harrison S.T."/>
            <person name="Banfield J.F."/>
        </authorList>
    </citation>
    <scope>NUCLEOTIDE SEQUENCE [LARGE SCALE GENOMIC DNA]</scope>
    <source>
        <strain evidence="4">59-99</strain>
    </source>
</reference>
<evidence type="ECO:0000256" key="2">
    <source>
        <dbReference type="SAM" id="SignalP"/>
    </source>
</evidence>
<evidence type="ECO:0000313" key="4">
    <source>
        <dbReference type="EMBL" id="OJX59722.1"/>
    </source>
</evidence>
<dbReference type="STRING" id="1895771.BGO89_05765"/>
<proteinExistence type="predicted"/>
<feature type="transmembrane region" description="Helical" evidence="1">
    <location>
        <begin position="65"/>
        <end position="83"/>
    </location>
</feature>
<protein>
    <recommendedName>
        <fullName evidence="3">DUF5683 domain-containing protein</fullName>
    </recommendedName>
</protein>
<keyword evidence="1" id="KW-0472">Membrane</keyword>
<name>A0A1M3L350_9BACT</name>
<evidence type="ECO:0000256" key="1">
    <source>
        <dbReference type="SAM" id="Phobius"/>
    </source>
</evidence>
<feature type="transmembrane region" description="Helical" evidence="1">
    <location>
        <begin position="125"/>
        <end position="148"/>
    </location>
</feature>
<keyword evidence="1" id="KW-1133">Transmembrane helix</keyword>
<evidence type="ECO:0000259" key="3">
    <source>
        <dbReference type="Pfam" id="PF18935"/>
    </source>
</evidence>
<feature type="domain" description="DUF5683" evidence="3">
    <location>
        <begin position="42"/>
        <end position="163"/>
    </location>
</feature>
<dbReference type="InterPro" id="IPR043738">
    <property type="entry name" value="DUF5683"/>
</dbReference>
<organism evidence="4 5">
    <name type="scientific">Candidatus Kapaibacterium thiocyanatum</name>
    <dbReference type="NCBI Taxonomy" id="1895771"/>
    <lineage>
        <taxon>Bacteria</taxon>
        <taxon>Pseudomonadati</taxon>
        <taxon>Candidatus Kapaibacteriota</taxon>
        <taxon>Candidatus Kapaibacteriia</taxon>
        <taxon>Candidatus Kapaibacteriales</taxon>
        <taxon>Candidatus Kapaibacteriaceae</taxon>
        <taxon>Candidatus Kapaibacterium</taxon>
    </lineage>
</organism>
<dbReference type="Proteomes" id="UP000184233">
    <property type="component" value="Unassembled WGS sequence"/>
</dbReference>
<keyword evidence="1" id="KW-0812">Transmembrane</keyword>
<evidence type="ECO:0000313" key="5">
    <source>
        <dbReference type="Proteomes" id="UP000184233"/>
    </source>
</evidence>
<dbReference type="AlphaFoldDB" id="A0A1M3L350"/>